<dbReference type="InterPro" id="IPR036322">
    <property type="entry name" value="WD40_repeat_dom_sf"/>
</dbReference>
<feature type="repeat" description="WD" evidence="3">
    <location>
        <begin position="161"/>
        <end position="190"/>
    </location>
</feature>
<dbReference type="STRING" id="22663.A0A2I0K2N9"/>
<dbReference type="InterPro" id="IPR019775">
    <property type="entry name" value="WD40_repeat_CS"/>
</dbReference>
<dbReference type="SMART" id="SM00320">
    <property type="entry name" value="WD40"/>
    <property type="match status" value="4"/>
</dbReference>
<proteinExistence type="predicted"/>
<dbReference type="Gene3D" id="2.130.10.10">
    <property type="entry name" value="YVTN repeat-like/Quinoprotein amine dehydrogenase"/>
    <property type="match status" value="1"/>
</dbReference>
<keyword evidence="5" id="KW-1185">Reference proteome</keyword>
<dbReference type="PROSITE" id="PS50294">
    <property type="entry name" value="WD_REPEATS_REGION"/>
    <property type="match status" value="1"/>
</dbReference>
<dbReference type="Pfam" id="PF00400">
    <property type="entry name" value="WD40"/>
    <property type="match status" value="4"/>
</dbReference>
<dbReference type="InterPro" id="IPR015943">
    <property type="entry name" value="WD40/YVTN_repeat-like_dom_sf"/>
</dbReference>
<dbReference type="AlphaFoldDB" id="A0A2I0K2N9"/>
<evidence type="ECO:0000256" key="1">
    <source>
        <dbReference type="ARBA" id="ARBA00022574"/>
    </source>
</evidence>
<dbReference type="PROSITE" id="PS00678">
    <property type="entry name" value="WD_REPEATS_1"/>
    <property type="match status" value="1"/>
</dbReference>
<organism evidence="4 5">
    <name type="scientific">Punica granatum</name>
    <name type="common">Pomegranate</name>
    <dbReference type="NCBI Taxonomy" id="22663"/>
    <lineage>
        <taxon>Eukaryota</taxon>
        <taxon>Viridiplantae</taxon>
        <taxon>Streptophyta</taxon>
        <taxon>Embryophyta</taxon>
        <taxon>Tracheophyta</taxon>
        <taxon>Spermatophyta</taxon>
        <taxon>Magnoliopsida</taxon>
        <taxon>eudicotyledons</taxon>
        <taxon>Gunneridae</taxon>
        <taxon>Pentapetalae</taxon>
        <taxon>rosids</taxon>
        <taxon>malvids</taxon>
        <taxon>Myrtales</taxon>
        <taxon>Lythraceae</taxon>
        <taxon>Punica</taxon>
    </lineage>
</organism>
<keyword evidence="2" id="KW-0677">Repeat</keyword>
<evidence type="ECO:0000256" key="3">
    <source>
        <dbReference type="PROSITE-ProRule" id="PRU00221"/>
    </source>
</evidence>
<feature type="repeat" description="WD" evidence="3">
    <location>
        <begin position="76"/>
        <end position="117"/>
    </location>
</feature>
<evidence type="ECO:0000256" key="2">
    <source>
        <dbReference type="ARBA" id="ARBA00022737"/>
    </source>
</evidence>
<feature type="repeat" description="WD" evidence="3">
    <location>
        <begin position="118"/>
        <end position="159"/>
    </location>
</feature>
<dbReference type="PROSITE" id="PS50082">
    <property type="entry name" value="WD_REPEATS_2"/>
    <property type="match status" value="3"/>
</dbReference>
<dbReference type="InterPro" id="IPR051179">
    <property type="entry name" value="WD_repeat_multifunction"/>
</dbReference>
<evidence type="ECO:0000313" key="5">
    <source>
        <dbReference type="Proteomes" id="UP000233551"/>
    </source>
</evidence>
<dbReference type="InterPro" id="IPR001680">
    <property type="entry name" value="WD40_rpt"/>
</dbReference>
<name>A0A2I0K2N9_PUNGR</name>
<dbReference type="EMBL" id="PGOL01000974">
    <property type="protein sequence ID" value="PKI62400.1"/>
    <property type="molecule type" value="Genomic_DNA"/>
</dbReference>
<reference evidence="4 5" key="1">
    <citation type="submission" date="2017-11" db="EMBL/GenBank/DDBJ databases">
        <title>De-novo sequencing of pomegranate (Punica granatum L.) genome.</title>
        <authorList>
            <person name="Akparov Z."/>
            <person name="Amiraslanov A."/>
            <person name="Hajiyeva S."/>
            <person name="Abbasov M."/>
            <person name="Kaur K."/>
            <person name="Hamwieh A."/>
            <person name="Solovyev V."/>
            <person name="Salamov A."/>
            <person name="Braich B."/>
            <person name="Kosarev P."/>
            <person name="Mahmoud A."/>
            <person name="Hajiyev E."/>
            <person name="Babayeva S."/>
            <person name="Izzatullayeva V."/>
            <person name="Mammadov A."/>
            <person name="Mammadov A."/>
            <person name="Sharifova S."/>
            <person name="Ojaghi J."/>
            <person name="Eynullazada K."/>
            <person name="Bayramov B."/>
            <person name="Abdulazimova A."/>
            <person name="Shahmuradov I."/>
        </authorList>
    </citation>
    <scope>NUCLEOTIDE SEQUENCE [LARGE SCALE GENOMIC DNA]</scope>
    <source>
        <strain evidence="5">cv. AG2017</strain>
        <tissue evidence="4">Leaf</tissue>
    </source>
</reference>
<dbReference type="SUPFAM" id="SSF50978">
    <property type="entry name" value="WD40 repeat-like"/>
    <property type="match status" value="1"/>
</dbReference>
<gene>
    <name evidence="4" type="ORF">CRG98_017206</name>
</gene>
<comment type="caution">
    <text evidence="4">The sequence shown here is derived from an EMBL/GenBank/DDBJ whole genome shotgun (WGS) entry which is preliminary data.</text>
</comment>
<dbReference type="PANTHER" id="PTHR19857:SF8">
    <property type="entry name" value="ANGIO-ASSOCIATED MIGRATORY CELL PROTEIN"/>
    <property type="match status" value="1"/>
</dbReference>
<sequence>MNSPTPHEEDDQGDVFMDESDIIHEVQVDEEEDLPDADDEEDAIGIPADAALVATGGGDDRGFLWKIGQGDWALEIQGLKDSVSSLAFSNDRQLLASGSFDGFIQIRNVSLGNVKGTLEGSYGGIEWVKWHPRGPLVLAGSEDATVWMWNADNKSAYFNIFSGHSKTICTGCDDAAIRIWNPKTGEIIHVVRGLTCLTISSDSNLAITGAKDSSVHIVNIASGKLTLGCNWKHGSEACHLGSPVFITTCHL</sequence>
<protein>
    <submittedName>
        <fullName evidence="4">Uncharacterized protein</fullName>
    </submittedName>
</protein>
<keyword evidence="1 3" id="KW-0853">WD repeat</keyword>
<evidence type="ECO:0000313" key="4">
    <source>
        <dbReference type="EMBL" id="PKI62400.1"/>
    </source>
</evidence>
<dbReference type="PANTHER" id="PTHR19857">
    <property type="entry name" value="MITOCHONDRIAL DIVISION PROTEIN 1-RELATED"/>
    <property type="match status" value="1"/>
</dbReference>
<dbReference type="Proteomes" id="UP000233551">
    <property type="component" value="Unassembled WGS sequence"/>
</dbReference>
<accession>A0A2I0K2N9</accession>